<dbReference type="PROSITE" id="PS51257">
    <property type="entry name" value="PROKAR_LIPOPROTEIN"/>
    <property type="match status" value="1"/>
</dbReference>
<keyword evidence="3" id="KW-1185">Reference proteome</keyword>
<sequence length="231" mass="26709">MGYRRHFLILFIPTIRFAYTIPGSPAAAMLACGNYISDYFNFSGSFNACYMCETCNFRLDFDCAKLFPSLKLDCHHHILAYFSDFTGKYLKEQDDLSSSPRSMENKALSGIKMVQDEETSVIHTQIQHIHHNHQMYEVTEELNEEKLCSDFRLVLNGPTPSYFCKTCRDFYLHKTCTNLPYEIRQPFHFAHPLYLYTSYHPMTGQFLHVMSVGTSVMDSYTIVSSVISSLM</sequence>
<dbReference type="PANTHER" id="PTHR46288:SF27">
    <property type="entry name" value="CYSTEINE_HISTIDINE-RICH C1 DOMAIN FAMILY PROTEIN"/>
    <property type="match status" value="1"/>
</dbReference>
<comment type="caution">
    <text evidence="2">The sequence shown here is derived from an EMBL/GenBank/DDBJ whole genome shotgun (WGS) entry which is preliminary data.</text>
</comment>
<name>A0ABR2FZ46_9ROSI</name>
<proteinExistence type="predicted"/>
<organism evidence="2 3">
    <name type="scientific">Hibiscus sabdariffa</name>
    <name type="common">roselle</name>
    <dbReference type="NCBI Taxonomy" id="183260"/>
    <lineage>
        <taxon>Eukaryota</taxon>
        <taxon>Viridiplantae</taxon>
        <taxon>Streptophyta</taxon>
        <taxon>Embryophyta</taxon>
        <taxon>Tracheophyta</taxon>
        <taxon>Spermatophyta</taxon>
        <taxon>Magnoliopsida</taxon>
        <taxon>eudicotyledons</taxon>
        <taxon>Gunneridae</taxon>
        <taxon>Pentapetalae</taxon>
        <taxon>rosids</taxon>
        <taxon>malvids</taxon>
        <taxon>Malvales</taxon>
        <taxon>Malvaceae</taxon>
        <taxon>Malvoideae</taxon>
        <taxon>Hibiscus</taxon>
    </lineage>
</organism>
<dbReference type="EMBL" id="JBBPBM010000004">
    <property type="protein sequence ID" value="KAK8589216.1"/>
    <property type="molecule type" value="Genomic_DNA"/>
</dbReference>
<evidence type="ECO:0000313" key="3">
    <source>
        <dbReference type="Proteomes" id="UP001472677"/>
    </source>
</evidence>
<dbReference type="SUPFAM" id="SSF57889">
    <property type="entry name" value="Cysteine-rich domain"/>
    <property type="match status" value="1"/>
</dbReference>
<protein>
    <recommendedName>
        <fullName evidence="4">DC1 domain-containing protein</fullName>
    </recommendedName>
</protein>
<feature type="signal peptide" evidence="1">
    <location>
        <begin position="1"/>
        <end position="20"/>
    </location>
</feature>
<evidence type="ECO:0000256" key="1">
    <source>
        <dbReference type="SAM" id="SignalP"/>
    </source>
</evidence>
<feature type="chain" id="PRO_5045319189" description="DC1 domain-containing protein" evidence="1">
    <location>
        <begin position="21"/>
        <end position="231"/>
    </location>
</feature>
<accession>A0ABR2FZ46</accession>
<reference evidence="2 3" key="1">
    <citation type="journal article" date="2024" name="G3 (Bethesda)">
        <title>Genome assembly of Hibiscus sabdariffa L. provides insights into metabolisms of medicinal natural products.</title>
        <authorList>
            <person name="Kim T."/>
        </authorList>
    </citation>
    <scope>NUCLEOTIDE SEQUENCE [LARGE SCALE GENOMIC DNA]</scope>
    <source>
        <strain evidence="2">TK-2024</strain>
        <tissue evidence="2">Old leaves</tissue>
    </source>
</reference>
<dbReference type="InterPro" id="IPR046349">
    <property type="entry name" value="C1-like_sf"/>
</dbReference>
<dbReference type="PANTHER" id="PTHR46288">
    <property type="entry name" value="PHORBOL-ESTER/DAG-TYPE DOMAIN-CONTAINING PROTEIN"/>
    <property type="match status" value="1"/>
</dbReference>
<gene>
    <name evidence="2" type="ORF">V6N12_023619</name>
</gene>
<keyword evidence="1" id="KW-0732">Signal</keyword>
<dbReference type="Proteomes" id="UP001472677">
    <property type="component" value="Unassembled WGS sequence"/>
</dbReference>
<evidence type="ECO:0000313" key="2">
    <source>
        <dbReference type="EMBL" id="KAK8589216.1"/>
    </source>
</evidence>
<evidence type="ECO:0008006" key="4">
    <source>
        <dbReference type="Google" id="ProtNLM"/>
    </source>
</evidence>